<name>A0A6J8C7P5_MYTCO</name>
<dbReference type="Proteomes" id="UP000507470">
    <property type="component" value="Unassembled WGS sequence"/>
</dbReference>
<feature type="region of interest" description="Disordered" evidence="1">
    <location>
        <begin position="268"/>
        <end position="292"/>
    </location>
</feature>
<accession>A0A6J8C7P5</accession>
<sequence length="316" mass="36978">MERITQEEEMERLAVSGFCEAILSTAVFECSLEDILHKQAAEANGKAWKMKLKGVKKEEKKPDKDVDVSSKQRKELTITKIHEQRIAENPLKNAVGQVNKDPVQISELNGSFYDKETEKDEQNKKREMIKEEKLREKKAKEEEKIVQRQYKAIDKSIKNYTKDVKLKWKKEEKRRKEMKKMEKKAQRMLEKEMKNIEKESVKDEKKKQQAIDVVQETVKTKEETKKKEDEKDQTIDVDGETHNDLKKRKTKKGTEMIKEKKISCDVIKKNERKENDNEDTNAIETSTNNAGKKNTFAARIGGFFRYLSCIKGQKTS</sequence>
<feature type="compositionally biased region" description="Basic and acidic residues" evidence="1">
    <location>
        <begin position="194"/>
        <end position="209"/>
    </location>
</feature>
<dbReference type="OrthoDB" id="10466124at2759"/>
<feature type="compositionally biased region" description="Polar residues" evidence="1">
    <location>
        <begin position="282"/>
        <end position="292"/>
    </location>
</feature>
<evidence type="ECO:0000256" key="1">
    <source>
        <dbReference type="SAM" id="MobiDB-lite"/>
    </source>
</evidence>
<reference evidence="2 3" key="1">
    <citation type="submission" date="2020-06" db="EMBL/GenBank/DDBJ databases">
        <authorList>
            <person name="Li R."/>
            <person name="Bekaert M."/>
        </authorList>
    </citation>
    <scope>NUCLEOTIDE SEQUENCE [LARGE SCALE GENOMIC DNA]</scope>
    <source>
        <strain evidence="3">wild</strain>
    </source>
</reference>
<protein>
    <submittedName>
        <fullName evidence="2">Uncharacterized protein</fullName>
    </submittedName>
</protein>
<dbReference type="EMBL" id="CACVKT020004598">
    <property type="protein sequence ID" value="CAC5390737.1"/>
    <property type="molecule type" value="Genomic_DNA"/>
</dbReference>
<dbReference type="AlphaFoldDB" id="A0A6J8C7P5"/>
<keyword evidence="3" id="KW-1185">Reference proteome</keyword>
<feature type="compositionally biased region" description="Basic and acidic residues" evidence="1">
    <location>
        <begin position="218"/>
        <end position="244"/>
    </location>
</feature>
<gene>
    <name evidence="2" type="ORF">MCOR_25815</name>
</gene>
<feature type="region of interest" description="Disordered" evidence="1">
    <location>
        <begin position="194"/>
        <end position="254"/>
    </location>
</feature>
<organism evidence="2 3">
    <name type="scientific">Mytilus coruscus</name>
    <name type="common">Sea mussel</name>
    <dbReference type="NCBI Taxonomy" id="42192"/>
    <lineage>
        <taxon>Eukaryota</taxon>
        <taxon>Metazoa</taxon>
        <taxon>Spiralia</taxon>
        <taxon>Lophotrochozoa</taxon>
        <taxon>Mollusca</taxon>
        <taxon>Bivalvia</taxon>
        <taxon>Autobranchia</taxon>
        <taxon>Pteriomorphia</taxon>
        <taxon>Mytilida</taxon>
        <taxon>Mytiloidea</taxon>
        <taxon>Mytilidae</taxon>
        <taxon>Mytilinae</taxon>
        <taxon>Mytilus</taxon>
    </lineage>
</organism>
<evidence type="ECO:0000313" key="3">
    <source>
        <dbReference type="Proteomes" id="UP000507470"/>
    </source>
</evidence>
<proteinExistence type="predicted"/>
<evidence type="ECO:0000313" key="2">
    <source>
        <dbReference type="EMBL" id="CAC5390737.1"/>
    </source>
</evidence>